<dbReference type="GO" id="GO:0016747">
    <property type="term" value="F:acyltransferase activity, transferring groups other than amino-acyl groups"/>
    <property type="evidence" value="ECO:0007669"/>
    <property type="project" value="InterPro"/>
</dbReference>
<dbReference type="AlphaFoldDB" id="A0A8J3QGE5"/>
<evidence type="ECO:0000313" key="3">
    <source>
        <dbReference type="Proteomes" id="UP000612899"/>
    </source>
</evidence>
<dbReference type="PROSITE" id="PS51186">
    <property type="entry name" value="GNAT"/>
    <property type="match status" value="1"/>
</dbReference>
<keyword evidence="3" id="KW-1185">Reference proteome</keyword>
<organism evidence="2 3">
    <name type="scientific">Rhizocola hellebori</name>
    <dbReference type="NCBI Taxonomy" id="1392758"/>
    <lineage>
        <taxon>Bacteria</taxon>
        <taxon>Bacillati</taxon>
        <taxon>Actinomycetota</taxon>
        <taxon>Actinomycetes</taxon>
        <taxon>Micromonosporales</taxon>
        <taxon>Micromonosporaceae</taxon>
        <taxon>Rhizocola</taxon>
    </lineage>
</organism>
<dbReference type="Gene3D" id="3.40.630.30">
    <property type="match status" value="1"/>
</dbReference>
<dbReference type="RefSeq" id="WP_203912575.1">
    <property type="nucleotide sequence ID" value="NZ_BONY01000056.1"/>
</dbReference>
<sequence>MTDLLYEVEQYLRATTPKRAWRTTAYLPDGVVQAACQPLLVCTADTLRPPRPTAHLEILELGPGAQLAELKENLDLNARGFDPEAPLSSDEEAAEFGRSLGTATAFTARLSGQGAGAGMYLAPVAAVTELVGIATLEPLRGQGVGAALTAAMARHAFSQGVTVAFLATDNPTAQRVYERVGFRPLGSIREGTL</sequence>
<reference evidence="2" key="1">
    <citation type="submission" date="2021-01" db="EMBL/GenBank/DDBJ databases">
        <title>Whole genome shotgun sequence of Rhizocola hellebori NBRC 109834.</title>
        <authorList>
            <person name="Komaki H."/>
            <person name="Tamura T."/>
        </authorList>
    </citation>
    <scope>NUCLEOTIDE SEQUENCE</scope>
    <source>
        <strain evidence="2">NBRC 109834</strain>
    </source>
</reference>
<dbReference type="InterPro" id="IPR016181">
    <property type="entry name" value="Acyl_CoA_acyltransferase"/>
</dbReference>
<evidence type="ECO:0000313" key="2">
    <source>
        <dbReference type="EMBL" id="GIH08826.1"/>
    </source>
</evidence>
<dbReference type="EMBL" id="BONY01000056">
    <property type="protein sequence ID" value="GIH08826.1"/>
    <property type="molecule type" value="Genomic_DNA"/>
</dbReference>
<proteinExistence type="predicted"/>
<evidence type="ECO:0000259" key="1">
    <source>
        <dbReference type="PROSITE" id="PS51186"/>
    </source>
</evidence>
<dbReference type="SUPFAM" id="SSF55729">
    <property type="entry name" value="Acyl-CoA N-acyltransferases (Nat)"/>
    <property type="match status" value="1"/>
</dbReference>
<dbReference type="Pfam" id="PF00583">
    <property type="entry name" value="Acetyltransf_1"/>
    <property type="match status" value="1"/>
</dbReference>
<protein>
    <recommendedName>
        <fullName evidence="1">N-acetyltransferase domain-containing protein</fullName>
    </recommendedName>
</protein>
<feature type="domain" description="N-acetyltransferase" evidence="1">
    <location>
        <begin position="56"/>
        <end position="193"/>
    </location>
</feature>
<dbReference type="CDD" id="cd04301">
    <property type="entry name" value="NAT_SF"/>
    <property type="match status" value="1"/>
</dbReference>
<dbReference type="InterPro" id="IPR000182">
    <property type="entry name" value="GNAT_dom"/>
</dbReference>
<gene>
    <name evidence="2" type="ORF">Rhe02_68930</name>
</gene>
<accession>A0A8J3QGE5</accession>
<name>A0A8J3QGE5_9ACTN</name>
<dbReference type="Proteomes" id="UP000612899">
    <property type="component" value="Unassembled WGS sequence"/>
</dbReference>
<comment type="caution">
    <text evidence="2">The sequence shown here is derived from an EMBL/GenBank/DDBJ whole genome shotgun (WGS) entry which is preliminary data.</text>
</comment>